<dbReference type="GO" id="GO:0016787">
    <property type="term" value="F:hydrolase activity"/>
    <property type="evidence" value="ECO:0007669"/>
    <property type="project" value="UniProtKB-KW"/>
</dbReference>
<evidence type="ECO:0000256" key="5">
    <source>
        <dbReference type="ARBA" id="ARBA00023295"/>
    </source>
</evidence>
<evidence type="ECO:0000256" key="9">
    <source>
        <dbReference type="SAM" id="MobiDB-lite"/>
    </source>
</evidence>
<dbReference type="InterPro" id="IPR018366">
    <property type="entry name" value="CBM2_CS"/>
</dbReference>
<evidence type="ECO:0000259" key="11">
    <source>
        <dbReference type="PROSITE" id="PS51173"/>
    </source>
</evidence>
<keyword evidence="5 7" id="KW-0326">Glycosidase</keyword>
<dbReference type="InterPro" id="IPR033126">
    <property type="entry name" value="Glyco_hydro_9_Asp/Glu_AS"/>
</dbReference>
<dbReference type="InterPro" id="IPR012291">
    <property type="entry name" value="CBM2_carb-bd_dom_sf"/>
</dbReference>
<dbReference type="SMART" id="SM00637">
    <property type="entry name" value="CBD_II"/>
    <property type="match status" value="1"/>
</dbReference>
<dbReference type="PROSITE" id="PS00561">
    <property type="entry name" value="CBM2_A"/>
    <property type="match status" value="1"/>
</dbReference>
<evidence type="ECO:0000256" key="2">
    <source>
        <dbReference type="ARBA" id="ARBA00022801"/>
    </source>
</evidence>
<dbReference type="Pfam" id="PF00759">
    <property type="entry name" value="Glyco_hydro_9"/>
    <property type="match status" value="1"/>
</dbReference>
<feature type="chain" id="PRO_5045010393" description="Endoglucanase" evidence="8">
    <location>
        <begin position="45"/>
        <end position="926"/>
    </location>
</feature>
<dbReference type="EMBL" id="CP074405">
    <property type="protein sequence ID" value="QVI62305.1"/>
    <property type="molecule type" value="Genomic_DNA"/>
</dbReference>
<evidence type="ECO:0000256" key="8">
    <source>
        <dbReference type="RuleBase" id="RU361166"/>
    </source>
</evidence>
<feature type="signal peptide" evidence="8">
    <location>
        <begin position="1"/>
        <end position="44"/>
    </location>
</feature>
<dbReference type="PROSITE" id="PS00698">
    <property type="entry name" value="GH9_3"/>
    <property type="match status" value="1"/>
</dbReference>
<reference evidence="12 13" key="1">
    <citation type="submission" date="2021-05" db="EMBL/GenBank/DDBJ databases">
        <title>Novel species in genus Cellulomonas.</title>
        <authorList>
            <person name="Zhang G."/>
        </authorList>
    </citation>
    <scope>NUCLEOTIDE SEQUENCE [LARGE SCALE GENOMIC DNA]</scope>
    <source>
        <strain evidence="13">zg-ZUI222</strain>
    </source>
</reference>
<dbReference type="EC" id="3.2.1.4" evidence="8"/>
<dbReference type="InterPro" id="IPR013783">
    <property type="entry name" value="Ig-like_fold"/>
</dbReference>
<feature type="domain" description="Fibronectin type-III" evidence="10">
    <location>
        <begin position="627"/>
        <end position="713"/>
    </location>
</feature>
<dbReference type="InterPro" id="IPR012341">
    <property type="entry name" value="6hp_glycosidase-like_sf"/>
</dbReference>
<comment type="similarity">
    <text evidence="1 7 8">Belongs to the glycosyl hydrolase 9 (cellulase E) family.</text>
</comment>
<dbReference type="PROSITE" id="PS50853">
    <property type="entry name" value="FN3"/>
    <property type="match status" value="2"/>
</dbReference>
<feature type="active site" evidence="7">
    <location>
        <position position="585"/>
    </location>
</feature>
<dbReference type="InterPro" id="IPR008965">
    <property type="entry name" value="CBM2/CBM3_carb-bd_dom_sf"/>
</dbReference>
<feature type="domain" description="CBM2" evidence="11">
    <location>
        <begin position="819"/>
        <end position="926"/>
    </location>
</feature>
<dbReference type="SUPFAM" id="SSF81296">
    <property type="entry name" value="E set domains"/>
    <property type="match status" value="1"/>
</dbReference>
<proteinExistence type="inferred from homology"/>
<feature type="region of interest" description="Disordered" evidence="9">
    <location>
        <begin position="801"/>
        <end position="822"/>
    </location>
</feature>
<evidence type="ECO:0000259" key="10">
    <source>
        <dbReference type="PROSITE" id="PS50853"/>
    </source>
</evidence>
<organism evidence="12 13">
    <name type="scientific">Cellulomonas wangleii</name>
    <dbReference type="NCBI Taxonomy" id="2816956"/>
    <lineage>
        <taxon>Bacteria</taxon>
        <taxon>Bacillati</taxon>
        <taxon>Actinomycetota</taxon>
        <taxon>Actinomycetes</taxon>
        <taxon>Micrococcales</taxon>
        <taxon>Cellulomonadaceae</taxon>
        <taxon>Cellulomonas</taxon>
    </lineage>
</organism>
<dbReference type="SMART" id="SM00060">
    <property type="entry name" value="FN3"/>
    <property type="match status" value="2"/>
</dbReference>
<gene>
    <name evidence="12" type="ORF">KG103_18175</name>
</gene>
<dbReference type="SUPFAM" id="SSF49265">
    <property type="entry name" value="Fibronectin type III"/>
    <property type="match status" value="1"/>
</dbReference>
<dbReference type="RefSeq" id="WP_207339972.1">
    <property type="nucleotide sequence ID" value="NZ_CP074405.1"/>
</dbReference>
<dbReference type="SUPFAM" id="SSF49384">
    <property type="entry name" value="Carbohydrate-binding domain"/>
    <property type="match status" value="1"/>
</dbReference>
<protein>
    <recommendedName>
        <fullName evidence="8">Endoglucanase</fullName>
        <ecNumber evidence="8">3.2.1.4</ecNumber>
    </recommendedName>
</protein>
<dbReference type="InterPro" id="IPR036116">
    <property type="entry name" value="FN3_sf"/>
</dbReference>
<keyword evidence="6 7" id="KW-0624">Polysaccharide degradation</keyword>
<feature type="domain" description="Fibronectin type-III" evidence="10">
    <location>
        <begin position="723"/>
        <end position="812"/>
    </location>
</feature>
<dbReference type="PANTHER" id="PTHR22298">
    <property type="entry name" value="ENDO-1,4-BETA-GLUCANASE"/>
    <property type="match status" value="1"/>
</dbReference>
<dbReference type="Pfam" id="PF02927">
    <property type="entry name" value="CelD_N"/>
    <property type="match status" value="1"/>
</dbReference>
<dbReference type="Pfam" id="PF00041">
    <property type="entry name" value="fn3"/>
    <property type="match status" value="2"/>
</dbReference>
<dbReference type="Proteomes" id="UP000677804">
    <property type="component" value="Chromosome"/>
</dbReference>
<accession>A0ABX8D638</accession>
<keyword evidence="2 7" id="KW-0378">Hydrolase</keyword>
<dbReference type="Gene3D" id="2.60.40.10">
    <property type="entry name" value="Immunoglobulins"/>
    <property type="match status" value="3"/>
</dbReference>
<evidence type="ECO:0000313" key="12">
    <source>
        <dbReference type="EMBL" id="QVI62305.1"/>
    </source>
</evidence>
<dbReference type="CDD" id="cd02850">
    <property type="entry name" value="E_set_Cellulase_N"/>
    <property type="match status" value="1"/>
</dbReference>
<keyword evidence="8" id="KW-0732">Signal</keyword>
<sequence>MPPITRERARRGGRLSGLAATAARTVAVVAALTVVGGTAPAAVAAPDPGTPVKVNQVAYVPGVAKVATLVSASTAPVAWTLRDAAGRTVAEGTSTVKGADALSGDRTHLIDFSSYDTPGTGYVLSAGGSSSLPFDISADPLKKLRYDALAFFYHQRSGIAIEAQYVGSTYARAAGHLGVAPNQGDTSVPCRQSCGYSLDVRGGWYDAGDQGKYVVNGGIATWQLQNAYERTLHVEGADRAALGDGTLAIPERSNGVPDVLDEARWEVDFLLRMQVPTGRTDAGMVHHKMHDENWTGIPTIPSQDAQRRILAPVSTAATLNMAAVAAQAARLWEPYDATFAAKALSAARTAYAAAKANPNRIASATDGTGGGAYGDTSVTDEFYWAAAELYATTGESSYRSDVTGSSFSKGASFAQRGYDWGWTGGLGDTTLALVPTGLPAADVAATRSAIVSFADAALSRLANQAYPAPNNAGSVYYWGSNGQVANNANALALAYDFTGQAKYRTAVYGALDYFQGRNPLNQSYVAGYGEKAVRNVHHRFWANQNDASLPIAPPGSFSGGPNSELQDPVAAAELAGCAAQECFVDDIEAYSVNEVAINWNSALAWLTAWAAEQAGEVTPADTTAPSTPGTPVASAVADTSVTLTWAASTDAESGVAGYDVLDAAGAVVATSTTTSATVSGLTADTAYTFTVRARNGAGLASTSAPLTVRTTGGGTPVDAPPSTPGTPAAFNVTATGMTLVWAASTDDVRVAGYDVLQVEGAAQTVVATSTTPSVTIDGLAADGVYTFVVRARDSAGQLSGVSAPVTVDTSPRISPTPTPPPTTAACTVTYTASSWGSGFTAAVTVTNTGSTAWSSWQLGFTFPGDQKVTQGWSATWSQTGVTVTATNAAWNGSLAAGGSTSIGFNGSYSGTNAAPTGFTVNGAACS</sequence>
<dbReference type="InterPro" id="IPR014756">
    <property type="entry name" value="Ig_E-set"/>
</dbReference>
<dbReference type="CDD" id="cd00063">
    <property type="entry name" value="FN3"/>
    <property type="match status" value="2"/>
</dbReference>
<evidence type="ECO:0000256" key="3">
    <source>
        <dbReference type="ARBA" id="ARBA00023001"/>
    </source>
</evidence>
<dbReference type="SUPFAM" id="SSF48208">
    <property type="entry name" value="Six-hairpin glycosidases"/>
    <property type="match status" value="1"/>
</dbReference>
<evidence type="ECO:0000256" key="7">
    <source>
        <dbReference type="PROSITE-ProRule" id="PRU10060"/>
    </source>
</evidence>
<dbReference type="Gene3D" id="2.60.40.290">
    <property type="match status" value="1"/>
</dbReference>
<keyword evidence="13" id="KW-1185">Reference proteome</keyword>
<dbReference type="Pfam" id="PF00553">
    <property type="entry name" value="CBM_2"/>
    <property type="match status" value="1"/>
</dbReference>
<evidence type="ECO:0000256" key="6">
    <source>
        <dbReference type="ARBA" id="ARBA00023326"/>
    </source>
</evidence>
<keyword evidence="4 7" id="KW-0119">Carbohydrate metabolism</keyword>
<keyword evidence="3 8" id="KW-0136">Cellulose degradation</keyword>
<dbReference type="InterPro" id="IPR008928">
    <property type="entry name" value="6-hairpin_glycosidase_sf"/>
</dbReference>
<dbReference type="InterPro" id="IPR004197">
    <property type="entry name" value="Cellulase_Ig-like"/>
</dbReference>
<dbReference type="InterPro" id="IPR001701">
    <property type="entry name" value="Glyco_hydro_9"/>
</dbReference>
<evidence type="ECO:0000256" key="4">
    <source>
        <dbReference type="ARBA" id="ARBA00023277"/>
    </source>
</evidence>
<dbReference type="InterPro" id="IPR003961">
    <property type="entry name" value="FN3_dom"/>
</dbReference>
<feature type="active site" evidence="7">
    <location>
        <position position="594"/>
    </location>
</feature>
<evidence type="ECO:0000256" key="1">
    <source>
        <dbReference type="ARBA" id="ARBA00007072"/>
    </source>
</evidence>
<evidence type="ECO:0000313" key="13">
    <source>
        <dbReference type="Proteomes" id="UP000677804"/>
    </source>
</evidence>
<dbReference type="InterPro" id="IPR001919">
    <property type="entry name" value="CBD2"/>
</dbReference>
<comment type="catalytic activity">
    <reaction evidence="8">
        <text>Endohydrolysis of (1-&gt;4)-beta-D-glucosidic linkages in cellulose, lichenin and cereal beta-D-glucans.</text>
        <dbReference type="EC" id="3.2.1.4"/>
    </reaction>
</comment>
<dbReference type="Gene3D" id="1.50.10.10">
    <property type="match status" value="1"/>
</dbReference>
<dbReference type="PROSITE" id="PS51173">
    <property type="entry name" value="CBM2"/>
    <property type="match status" value="1"/>
</dbReference>
<name>A0ABX8D638_9CELL</name>